<keyword evidence="2" id="KW-1134">Transmembrane beta strand</keyword>
<sequence>MGACSRLRSAIPRARLAAAIAAGCALAPMPSAAFELLGICLFGTCRQDDDQGLIAPKPYTATLEVLTDGSPDPELEKAVRNASLVWQERDKPAAGSAGLLTRAKADYRRILAALYIEARYDAEISISWNGREIADLPAGTELPDSAQLTITVRAGPPFRFGRTEIVNRAPVATTRRDRVADPAGEGFLTGAPARATAVNKAGRLATDAWRQQGYAKARVASRKVTADHNAGELNVTLEIEPGERASYGPVTVKGTERMRPSFVARQTGLAAGAEYDPDDLKRAEQRLQRLGVFSSVSLKEADRIGPDGALPFTLTVRESKLRRIGMGATVSTVDGAGLEGFWLHRNLFGRAERLRFDGRISGIGSTASFDEFDYFLGSELTLPGRFTPDTDIVIGGFFEREVLDLYSKNRGSTSVYANHFFSDELTGRIGTFVTYGEYDDVFGVRRFGVAGLEAGIEYDTRDSKLDPTSGFHARFTGKPFYEWEFGNAVGKLEAELRAYHALGAEERTVLAARLKAGTIFGASLSQIPQDELFLAGGGTSVRGYAYRGIGVDVSGGTSGGRSLLEASAEIRQDITDTIGIVGFADIGHVNNGSIPDFSGDIRIGAGIGLRYNTGLGPLRLDAAVPLNRQSGDPAFGIYAGIGQAF</sequence>
<proteinExistence type="predicted"/>
<evidence type="ECO:0000256" key="3">
    <source>
        <dbReference type="ARBA" id="ARBA00023136"/>
    </source>
</evidence>
<feature type="signal peptide" evidence="4">
    <location>
        <begin position="1"/>
        <end position="33"/>
    </location>
</feature>
<protein>
    <submittedName>
        <fullName evidence="7">Outer membrane protein assembly factor</fullName>
    </submittedName>
</protein>
<feature type="domain" description="Bacterial surface antigen (D15)" evidence="5">
    <location>
        <begin position="346"/>
        <end position="645"/>
    </location>
</feature>
<evidence type="ECO:0000256" key="4">
    <source>
        <dbReference type="SAM" id="SignalP"/>
    </source>
</evidence>
<dbReference type="InterPro" id="IPR039910">
    <property type="entry name" value="D15-like"/>
</dbReference>
<name>A0A6N1VCX6_9HYPH</name>
<dbReference type="Pfam" id="PF01103">
    <property type="entry name" value="Omp85"/>
    <property type="match status" value="1"/>
</dbReference>
<comment type="subcellular location">
    <subcellularLocation>
        <location evidence="1">Membrane</location>
    </subcellularLocation>
</comment>
<keyword evidence="2" id="KW-0812">Transmembrane</keyword>
<dbReference type="InterPro" id="IPR010827">
    <property type="entry name" value="BamA/TamA_POTRA"/>
</dbReference>
<dbReference type="PANTHER" id="PTHR12815:SF42">
    <property type="entry name" value="BACTERIAL SURFACE ANTIGEN (D15) DOMAIN-CONTAINING PROTEIN"/>
    <property type="match status" value="1"/>
</dbReference>
<evidence type="ECO:0000256" key="1">
    <source>
        <dbReference type="ARBA" id="ARBA00004370"/>
    </source>
</evidence>
<dbReference type="Proteomes" id="UP000509367">
    <property type="component" value="Chromosome"/>
</dbReference>
<evidence type="ECO:0000259" key="6">
    <source>
        <dbReference type="Pfam" id="PF07244"/>
    </source>
</evidence>
<feature type="domain" description="POTRA" evidence="6">
    <location>
        <begin position="247"/>
        <end position="306"/>
    </location>
</feature>
<evidence type="ECO:0000256" key="2">
    <source>
        <dbReference type="ARBA" id="ARBA00022452"/>
    </source>
</evidence>
<dbReference type="Gene3D" id="2.40.160.50">
    <property type="entry name" value="membrane protein fhac: a member of the omp85/tpsb transporter family"/>
    <property type="match status" value="1"/>
</dbReference>
<dbReference type="Gene3D" id="3.10.20.310">
    <property type="entry name" value="membrane protein fhac"/>
    <property type="match status" value="1"/>
</dbReference>
<dbReference type="PANTHER" id="PTHR12815">
    <property type="entry name" value="SORTING AND ASSEMBLY MACHINERY SAMM50 PROTEIN FAMILY MEMBER"/>
    <property type="match status" value="1"/>
</dbReference>
<dbReference type="GO" id="GO:0019867">
    <property type="term" value="C:outer membrane"/>
    <property type="evidence" value="ECO:0007669"/>
    <property type="project" value="InterPro"/>
</dbReference>
<gene>
    <name evidence="7" type="ORF">HTY61_10005</name>
</gene>
<dbReference type="EMBL" id="CP054836">
    <property type="protein sequence ID" value="QKV18760.1"/>
    <property type="molecule type" value="Genomic_DNA"/>
</dbReference>
<evidence type="ECO:0000313" key="7">
    <source>
        <dbReference type="EMBL" id="QKV18760.1"/>
    </source>
</evidence>
<dbReference type="AlphaFoldDB" id="A0A6N1VCX6"/>
<keyword evidence="8" id="KW-1185">Reference proteome</keyword>
<evidence type="ECO:0000313" key="8">
    <source>
        <dbReference type="Proteomes" id="UP000509367"/>
    </source>
</evidence>
<reference evidence="7 8" key="1">
    <citation type="submission" date="2020-06" db="EMBL/GenBank/DDBJ databases">
        <title>Oricola thermophila sp. nov. isolated from a tidal sediments.</title>
        <authorList>
            <person name="Kwon K.K."/>
            <person name="Yang S.-H."/>
            <person name="Park M.-J."/>
        </authorList>
    </citation>
    <scope>NUCLEOTIDE SEQUENCE [LARGE SCALE GENOMIC DNA]</scope>
    <source>
        <strain evidence="7 8">MEBiC13590</strain>
    </source>
</reference>
<feature type="chain" id="PRO_5026836209" evidence="4">
    <location>
        <begin position="34"/>
        <end position="645"/>
    </location>
</feature>
<dbReference type="Pfam" id="PF07244">
    <property type="entry name" value="POTRA"/>
    <property type="match status" value="1"/>
</dbReference>
<dbReference type="KEGG" id="orm:HTY61_10005"/>
<keyword evidence="4" id="KW-0732">Signal</keyword>
<keyword evidence="3" id="KW-0472">Membrane</keyword>
<dbReference type="InterPro" id="IPR000184">
    <property type="entry name" value="Bac_surfAg_D15"/>
</dbReference>
<evidence type="ECO:0000259" key="5">
    <source>
        <dbReference type="Pfam" id="PF01103"/>
    </source>
</evidence>
<accession>A0A6N1VCX6</accession>
<organism evidence="7 8">
    <name type="scientific">Oricola thermophila</name>
    <dbReference type="NCBI Taxonomy" id="2742145"/>
    <lineage>
        <taxon>Bacteria</taxon>
        <taxon>Pseudomonadati</taxon>
        <taxon>Pseudomonadota</taxon>
        <taxon>Alphaproteobacteria</taxon>
        <taxon>Hyphomicrobiales</taxon>
        <taxon>Ahrensiaceae</taxon>
        <taxon>Oricola</taxon>
    </lineage>
</organism>